<gene>
    <name evidence="1" type="ORF">HTAM1171_LOCUS5695</name>
</gene>
<reference evidence="1" key="1">
    <citation type="submission" date="2021-01" db="EMBL/GenBank/DDBJ databases">
        <authorList>
            <person name="Corre E."/>
            <person name="Pelletier E."/>
            <person name="Niang G."/>
            <person name="Scheremetjew M."/>
            <person name="Finn R."/>
            <person name="Kale V."/>
            <person name="Holt S."/>
            <person name="Cochrane G."/>
            <person name="Meng A."/>
            <person name="Brown T."/>
            <person name="Cohen L."/>
        </authorList>
    </citation>
    <scope>NUCLEOTIDE SEQUENCE</scope>
    <source>
        <strain evidence="1">CCMP826</strain>
    </source>
</reference>
<name>A0A7S2HI02_9STRA</name>
<accession>A0A7S2HI02</accession>
<protein>
    <submittedName>
        <fullName evidence="1">Uncharacterized protein</fullName>
    </submittedName>
</protein>
<evidence type="ECO:0000313" key="1">
    <source>
        <dbReference type="EMBL" id="CAD9491317.1"/>
    </source>
</evidence>
<dbReference type="AlphaFoldDB" id="A0A7S2HI02"/>
<sequence>MEKYNVDYMLYQIDSILVSSEKDVARIRNVLHKHQESEEEESEEGEEKVNWEEFRNAILEKVIWETEDGSIVRISSPPASSKQNMEVVGKVMPPPTNDNPSVLLLDPILAMDTITSNKWVLVDTTSSNTKNSETERYESITSLVEFMGGILSSNPSSPLLLHTTPTTHDDTTNHEKGGIALSCTTKQDIFQAGVSIQSLLCSQSSSAVQMTESGILLPHIMEREEAEFEEGVVDSTMIQRDGDDGGGVGGGGVIRSAVVLPFDAMLWKSALIVFGDDEGYDDENDVGDLI</sequence>
<proteinExistence type="predicted"/>
<dbReference type="EMBL" id="HBGV01009209">
    <property type="protein sequence ID" value="CAD9491317.1"/>
    <property type="molecule type" value="Transcribed_RNA"/>
</dbReference>
<organism evidence="1">
    <name type="scientific">Helicotheca tamesis</name>
    <dbReference type="NCBI Taxonomy" id="374047"/>
    <lineage>
        <taxon>Eukaryota</taxon>
        <taxon>Sar</taxon>
        <taxon>Stramenopiles</taxon>
        <taxon>Ochrophyta</taxon>
        <taxon>Bacillariophyta</taxon>
        <taxon>Mediophyceae</taxon>
        <taxon>Lithodesmiophycidae</taxon>
        <taxon>Lithodesmiales</taxon>
        <taxon>Lithodesmiaceae</taxon>
        <taxon>Helicotheca</taxon>
    </lineage>
</organism>